<dbReference type="EMBL" id="UYRR01001566">
    <property type="protein sequence ID" value="VDK18787.1"/>
    <property type="molecule type" value="Genomic_DNA"/>
</dbReference>
<dbReference type="Proteomes" id="UP000267096">
    <property type="component" value="Unassembled WGS sequence"/>
</dbReference>
<reference evidence="3" key="1">
    <citation type="submission" date="2017-02" db="UniProtKB">
        <authorList>
            <consortium name="WormBaseParasite"/>
        </authorList>
    </citation>
    <scope>IDENTIFICATION</scope>
</reference>
<organism evidence="3">
    <name type="scientific">Anisakis simplex</name>
    <name type="common">Herring worm</name>
    <dbReference type="NCBI Taxonomy" id="6269"/>
    <lineage>
        <taxon>Eukaryota</taxon>
        <taxon>Metazoa</taxon>
        <taxon>Ecdysozoa</taxon>
        <taxon>Nematoda</taxon>
        <taxon>Chromadorea</taxon>
        <taxon>Rhabditida</taxon>
        <taxon>Spirurina</taxon>
        <taxon>Ascaridomorpha</taxon>
        <taxon>Ascaridoidea</taxon>
        <taxon>Anisakidae</taxon>
        <taxon>Anisakis</taxon>
        <taxon>Anisakis simplex complex</taxon>
    </lineage>
</organism>
<gene>
    <name evidence="1" type="ORF">ASIM_LOCUS1462</name>
</gene>
<protein>
    <submittedName>
        <fullName evidence="3">28S ribosomal protein S17, mitochondrial (inferred by orthology to a C. elegans protein)</fullName>
    </submittedName>
</protein>
<dbReference type="PANTHER" id="PTHR24088">
    <property type="entry name" value="28S RIBOSOMAL PROTEIN S17, MITOCHONDRIAL"/>
    <property type="match status" value="1"/>
</dbReference>
<evidence type="ECO:0000313" key="2">
    <source>
        <dbReference type="Proteomes" id="UP000267096"/>
    </source>
</evidence>
<evidence type="ECO:0000313" key="3">
    <source>
        <dbReference type="WBParaSite" id="ASIM_0000158401-mRNA-1"/>
    </source>
</evidence>
<dbReference type="GO" id="GO:0003735">
    <property type="term" value="F:structural constituent of ribosome"/>
    <property type="evidence" value="ECO:0007669"/>
    <property type="project" value="InterPro"/>
</dbReference>
<name>A0A0M3J229_ANISI</name>
<dbReference type="Gene3D" id="2.40.50.140">
    <property type="entry name" value="Nucleic acid-binding proteins"/>
    <property type="match status" value="1"/>
</dbReference>
<evidence type="ECO:0000313" key="1">
    <source>
        <dbReference type="EMBL" id="VDK18787.1"/>
    </source>
</evidence>
<dbReference type="OrthoDB" id="274752at2759"/>
<dbReference type="SUPFAM" id="SSF50249">
    <property type="entry name" value="Nucleic acid-binding proteins"/>
    <property type="match status" value="1"/>
</dbReference>
<accession>A0A0M3J229</accession>
<dbReference type="WBParaSite" id="ASIM_0000158401-mRNA-1">
    <property type="protein sequence ID" value="ASIM_0000158401-mRNA-1"/>
    <property type="gene ID" value="ASIM_0000158401"/>
</dbReference>
<keyword evidence="2" id="KW-1185">Reference proteome</keyword>
<reference evidence="1 2" key="2">
    <citation type="submission" date="2018-11" db="EMBL/GenBank/DDBJ databases">
        <authorList>
            <consortium name="Pathogen Informatics"/>
        </authorList>
    </citation>
    <scope>NUCLEOTIDE SEQUENCE [LARGE SCALE GENOMIC DNA]</scope>
</reference>
<dbReference type="AlphaFoldDB" id="A0A0M3J229"/>
<dbReference type="InterPro" id="IPR012340">
    <property type="entry name" value="NA-bd_OB-fold"/>
</dbReference>
<proteinExistence type="predicted"/>
<dbReference type="GO" id="GO:0032543">
    <property type="term" value="P:mitochondrial translation"/>
    <property type="evidence" value="ECO:0007669"/>
    <property type="project" value="TreeGrafter"/>
</dbReference>
<dbReference type="PANTHER" id="PTHR24088:SF0">
    <property type="entry name" value="SMALL RIBOSOMAL SUBUNIT PROTEIN US17M"/>
    <property type="match status" value="1"/>
</dbReference>
<dbReference type="InterPro" id="IPR039193">
    <property type="entry name" value="Ribosomal_uS17m_metazoa"/>
</dbReference>
<sequence length="139" mass="16548">MGKVIRLSNIGLKRIPCVQVRCRRNEFNVYLKKYFARPFDYWALDADSKTNLGDVVLIHRIDRTQRPTTVVMHQVERIVFKYGNIIDPITKKRVIQDEFSDEIELKQRLVREDALLFEERRAIQKERLTARMSAVKKSR</sequence>
<dbReference type="GO" id="GO:0005763">
    <property type="term" value="C:mitochondrial small ribosomal subunit"/>
    <property type="evidence" value="ECO:0007669"/>
    <property type="project" value="InterPro"/>
</dbReference>